<evidence type="ECO:0000313" key="1">
    <source>
        <dbReference type="EMBL" id="EAY87124.1"/>
    </source>
</evidence>
<proteinExistence type="predicted"/>
<dbReference type="AlphaFoldDB" id="A2X8G4"/>
<keyword evidence="2" id="KW-1185">Reference proteome</keyword>
<accession>A2X8G4</accession>
<dbReference type="HOGENOM" id="CLU_2150040_0_0_1"/>
<organism evidence="1 2">
    <name type="scientific">Oryza sativa subsp. indica</name>
    <name type="common">Rice</name>
    <dbReference type="NCBI Taxonomy" id="39946"/>
    <lineage>
        <taxon>Eukaryota</taxon>
        <taxon>Viridiplantae</taxon>
        <taxon>Streptophyta</taxon>
        <taxon>Embryophyta</taxon>
        <taxon>Tracheophyta</taxon>
        <taxon>Spermatophyta</taxon>
        <taxon>Magnoliopsida</taxon>
        <taxon>Liliopsida</taxon>
        <taxon>Poales</taxon>
        <taxon>Poaceae</taxon>
        <taxon>BOP clade</taxon>
        <taxon>Oryzoideae</taxon>
        <taxon>Oryzeae</taxon>
        <taxon>Oryzinae</taxon>
        <taxon>Oryza</taxon>
        <taxon>Oryza sativa</taxon>
    </lineage>
</organism>
<name>A2X8G4_ORYSI</name>
<protein>
    <submittedName>
        <fullName evidence="1">Uncharacterized protein</fullName>
    </submittedName>
</protein>
<evidence type="ECO:0000313" key="2">
    <source>
        <dbReference type="Proteomes" id="UP000007015"/>
    </source>
</evidence>
<reference evidence="1 2" key="1">
    <citation type="journal article" date="2005" name="PLoS Biol.">
        <title>The genomes of Oryza sativa: a history of duplications.</title>
        <authorList>
            <person name="Yu J."/>
            <person name="Wang J."/>
            <person name="Lin W."/>
            <person name="Li S."/>
            <person name="Li H."/>
            <person name="Zhou J."/>
            <person name="Ni P."/>
            <person name="Dong W."/>
            <person name="Hu S."/>
            <person name="Zeng C."/>
            <person name="Zhang J."/>
            <person name="Zhang Y."/>
            <person name="Li R."/>
            <person name="Xu Z."/>
            <person name="Li S."/>
            <person name="Li X."/>
            <person name="Zheng H."/>
            <person name="Cong L."/>
            <person name="Lin L."/>
            <person name="Yin J."/>
            <person name="Geng J."/>
            <person name="Li G."/>
            <person name="Shi J."/>
            <person name="Liu J."/>
            <person name="Lv H."/>
            <person name="Li J."/>
            <person name="Wang J."/>
            <person name="Deng Y."/>
            <person name="Ran L."/>
            <person name="Shi X."/>
            <person name="Wang X."/>
            <person name="Wu Q."/>
            <person name="Li C."/>
            <person name="Ren X."/>
            <person name="Wang J."/>
            <person name="Wang X."/>
            <person name="Li D."/>
            <person name="Liu D."/>
            <person name="Zhang X."/>
            <person name="Ji Z."/>
            <person name="Zhao W."/>
            <person name="Sun Y."/>
            <person name="Zhang Z."/>
            <person name="Bao J."/>
            <person name="Han Y."/>
            <person name="Dong L."/>
            <person name="Ji J."/>
            <person name="Chen P."/>
            <person name="Wu S."/>
            <person name="Liu J."/>
            <person name="Xiao Y."/>
            <person name="Bu D."/>
            <person name="Tan J."/>
            <person name="Yang L."/>
            <person name="Ye C."/>
            <person name="Zhang J."/>
            <person name="Xu J."/>
            <person name="Zhou Y."/>
            <person name="Yu Y."/>
            <person name="Zhang B."/>
            <person name="Zhuang S."/>
            <person name="Wei H."/>
            <person name="Liu B."/>
            <person name="Lei M."/>
            <person name="Yu H."/>
            <person name="Li Y."/>
            <person name="Xu H."/>
            <person name="Wei S."/>
            <person name="He X."/>
            <person name="Fang L."/>
            <person name="Zhang Z."/>
            <person name="Zhang Y."/>
            <person name="Huang X."/>
            <person name="Su Z."/>
            <person name="Tong W."/>
            <person name="Li J."/>
            <person name="Tong Z."/>
            <person name="Li S."/>
            <person name="Ye J."/>
            <person name="Wang L."/>
            <person name="Fang L."/>
            <person name="Lei T."/>
            <person name="Chen C."/>
            <person name="Chen H."/>
            <person name="Xu Z."/>
            <person name="Li H."/>
            <person name="Huang H."/>
            <person name="Zhang F."/>
            <person name="Xu H."/>
            <person name="Li N."/>
            <person name="Zhao C."/>
            <person name="Li S."/>
            <person name="Dong L."/>
            <person name="Huang Y."/>
            <person name="Li L."/>
            <person name="Xi Y."/>
            <person name="Qi Q."/>
            <person name="Li W."/>
            <person name="Zhang B."/>
            <person name="Hu W."/>
            <person name="Zhang Y."/>
            <person name="Tian X."/>
            <person name="Jiao Y."/>
            <person name="Liang X."/>
            <person name="Jin J."/>
            <person name="Gao L."/>
            <person name="Zheng W."/>
            <person name="Hao B."/>
            <person name="Liu S."/>
            <person name="Wang W."/>
            <person name="Yuan L."/>
            <person name="Cao M."/>
            <person name="McDermott J."/>
            <person name="Samudrala R."/>
            <person name="Wang J."/>
            <person name="Wong G.K."/>
            <person name="Yang H."/>
        </authorList>
    </citation>
    <scope>NUCLEOTIDE SEQUENCE [LARGE SCALE GENOMIC DNA]</scope>
    <source>
        <strain evidence="2">cv. 93-11</strain>
    </source>
</reference>
<dbReference type="EMBL" id="CM000127">
    <property type="protein sequence ID" value="EAY87124.1"/>
    <property type="molecule type" value="Genomic_DNA"/>
</dbReference>
<dbReference type="Proteomes" id="UP000007015">
    <property type="component" value="Chromosome 2"/>
</dbReference>
<sequence length="112" mass="11967">MACISAPLGPPRTLPSATCLSLREQACLMRIILTPRGVKLRSAAALADNMKPPTQNDFFSCDLVIEILSMAASWANFACSIAHGTVKASLVACTARLLIQHCVRPIEASVEE</sequence>
<dbReference type="Gramene" id="BGIOSGA005814-TA">
    <property type="protein sequence ID" value="BGIOSGA005814-PA"/>
    <property type="gene ID" value="BGIOSGA005814"/>
</dbReference>
<gene>
    <name evidence="1" type="ORF">OsI_08526</name>
</gene>